<feature type="region of interest" description="Disordered" evidence="1">
    <location>
        <begin position="16"/>
        <end position="37"/>
    </location>
</feature>
<evidence type="ECO:0000256" key="1">
    <source>
        <dbReference type="SAM" id="MobiDB-lite"/>
    </source>
</evidence>
<proteinExistence type="predicted"/>
<dbReference type="AlphaFoldDB" id="A0A8S9PXK8"/>
<dbReference type="Proteomes" id="UP000712600">
    <property type="component" value="Unassembled WGS sequence"/>
</dbReference>
<dbReference type="EMBL" id="QGKX02001347">
    <property type="protein sequence ID" value="KAF3524381.1"/>
    <property type="molecule type" value="Genomic_DNA"/>
</dbReference>
<accession>A0A8S9PXK8</accession>
<evidence type="ECO:0000313" key="2">
    <source>
        <dbReference type="EMBL" id="KAF3524381.1"/>
    </source>
</evidence>
<protein>
    <submittedName>
        <fullName evidence="2">Uncharacterized protein</fullName>
    </submittedName>
</protein>
<name>A0A8S9PXK8_BRACR</name>
<sequence>MINEAERVIRALVRTRQEKREHGDGERSQESRDEITVRSERTRVEAFDGSLCVSGHCVPTIDLETVIGG</sequence>
<evidence type="ECO:0000313" key="3">
    <source>
        <dbReference type="Proteomes" id="UP000712600"/>
    </source>
</evidence>
<reference evidence="2" key="1">
    <citation type="submission" date="2019-12" db="EMBL/GenBank/DDBJ databases">
        <title>Genome sequencing and annotation of Brassica cretica.</title>
        <authorList>
            <person name="Studholme D.J."/>
            <person name="Sarris P."/>
        </authorList>
    </citation>
    <scope>NUCLEOTIDE SEQUENCE</scope>
    <source>
        <strain evidence="2">PFS-109/04</strain>
        <tissue evidence="2">Leaf</tissue>
    </source>
</reference>
<organism evidence="2 3">
    <name type="scientific">Brassica cretica</name>
    <name type="common">Mustard</name>
    <dbReference type="NCBI Taxonomy" id="69181"/>
    <lineage>
        <taxon>Eukaryota</taxon>
        <taxon>Viridiplantae</taxon>
        <taxon>Streptophyta</taxon>
        <taxon>Embryophyta</taxon>
        <taxon>Tracheophyta</taxon>
        <taxon>Spermatophyta</taxon>
        <taxon>Magnoliopsida</taxon>
        <taxon>eudicotyledons</taxon>
        <taxon>Gunneridae</taxon>
        <taxon>Pentapetalae</taxon>
        <taxon>rosids</taxon>
        <taxon>malvids</taxon>
        <taxon>Brassicales</taxon>
        <taxon>Brassicaceae</taxon>
        <taxon>Brassiceae</taxon>
        <taxon>Brassica</taxon>
    </lineage>
</organism>
<comment type="caution">
    <text evidence="2">The sequence shown here is derived from an EMBL/GenBank/DDBJ whole genome shotgun (WGS) entry which is preliminary data.</text>
</comment>
<gene>
    <name evidence="2" type="ORF">F2Q69_00045920</name>
</gene>